<keyword evidence="2" id="KW-1133">Transmembrane helix</keyword>
<gene>
    <name evidence="3" type="ORF">HK100_006521</name>
</gene>
<evidence type="ECO:0000256" key="1">
    <source>
        <dbReference type="SAM" id="MobiDB-lite"/>
    </source>
</evidence>
<proteinExistence type="predicted"/>
<sequence length="103" mass="11418">MVRAVRTTCAVRHLSYFRAQPRNASSSSQPATPSKPSDPLEPLPNPKPQRDPMAGFSPEEIKQIKRDIETESKRTFSYALSARYAIIAGGMAVVLAFVYVNHN</sequence>
<keyword evidence="4" id="KW-1185">Reference proteome</keyword>
<protein>
    <recommendedName>
        <fullName evidence="5">Transmembrane protein</fullName>
    </recommendedName>
</protein>
<name>A0AAD5T610_9FUNG</name>
<evidence type="ECO:0000313" key="3">
    <source>
        <dbReference type="EMBL" id="KAJ3131309.1"/>
    </source>
</evidence>
<feature type="region of interest" description="Disordered" evidence="1">
    <location>
        <begin position="20"/>
        <end position="57"/>
    </location>
</feature>
<keyword evidence="2" id="KW-0472">Membrane</keyword>
<reference evidence="3" key="1">
    <citation type="submission" date="2020-05" db="EMBL/GenBank/DDBJ databases">
        <title>Phylogenomic resolution of chytrid fungi.</title>
        <authorList>
            <person name="Stajich J.E."/>
            <person name="Amses K."/>
            <person name="Simmons R."/>
            <person name="Seto K."/>
            <person name="Myers J."/>
            <person name="Bonds A."/>
            <person name="Quandt C.A."/>
            <person name="Barry K."/>
            <person name="Liu P."/>
            <person name="Grigoriev I."/>
            <person name="Longcore J.E."/>
            <person name="James T.Y."/>
        </authorList>
    </citation>
    <scope>NUCLEOTIDE SEQUENCE</scope>
    <source>
        <strain evidence="3">JEL0513</strain>
    </source>
</reference>
<dbReference type="EMBL" id="JADGJH010000302">
    <property type="protein sequence ID" value="KAJ3131309.1"/>
    <property type="molecule type" value="Genomic_DNA"/>
</dbReference>
<keyword evidence="2" id="KW-0812">Transmembrane</keyword>
<accession>A0AAD5T610</accession>
<evidence type="ECO:0008006" key="5">
    <source>
        <dbReference type="Google" id="ProtNLM"/>
    </source>
</evidence>
<evidence type="ECO:0000313" key="4">
    <source>
        <dbReference type="Proteomes" id="UP001211907"/>
    </source>
</evidence>
<feature type="transmembrane region" description="Helical" evidence="2">
    <location>
        <begin position="82"/>
        <end position="100"/>
    </location>
</feature>
<evidence type="ECO:0000256" key="2">
    <source>
        <dbReference type="SAM" id="Phobius"/>
    </source>
</evidence>
<dbReference type="AlphaFoldDB" id="A0AAD5T610"/>
<feature type="compositionally biased region" description="Polar residues" evidence="1">
    <location>
        <begin position="22"/>
        <end position="35"/>
    </location>
</feature>
<dbReference type="Proteomes" id="UP001211907">
    <property type="component" value="Unassembled WGS sequence"/>
</dbReference>
<organism evidence="3 4">
    <name type="scientific">Physocladia obscura</name>
    <dbReference type="NCBI Taxonomy" id="109957"/>
    <lineage>
        <taxon>Eukaryota</taxon>
        <taxon>Fungi</taxon>
        <taxon>Fungi incertae sedis</taxon>
        <taxon>Chytridiomycota</taxon>
        <taxon>Chytridiomycota incertae sedis</taxon>
        <taxon>Chytridiomycetes</taxon>
        <taxon>Chytridiales</taxon>
        <taxon>Chytriomycetaceae</taxon>
        <taxon>Physocladia</taxon>
    </lineage>
</organism>
<comment type="caution">
    <text evidence="3">The sequence shown here is derived from an EMBL/GenBank/DDBJ whole genome shotgun (WGS) entry which is preliminary data.</text>
</comment>